<feature type="transmembrane region" description="Helical" evidence="5">
    <location>
        <begin position="498"/>
        <end position="518"/>
    </location>
</feature>
<dbReference type="PANTHER" id="PTHR23501">
    <property type="entry name" value="MAJOR FACILITATOR SUPERFAMILY"/>
    <property type="match status" value="1"/>
</dbReference>
<feature type="transmembrane region" description="Helical" evidence="5">
    <location>
        <begin position="362"/>
        <end position="383"/>
    </location>
</feature>
<dbReference type="EMBL" id="KB445791">
    <property type="protein sequence ID" value="EMD41616.1"/>
    <property type="molecule type" value="Genomic_DNA"/>
</dbReference>
<dbReference type="Gene3D" id="1.20.1250.20">
    <property type="entry name" value="MFS general substrate transporter like domains"/>
    <property type="match status" value="1"/>
</dbReference>
<feature type="transmembrane region" description="Helical" evidence="5">
    <location>
        <begin position="255"/>
        <end position="273"/>
    </location>
</feature>
<feature type="transmembrane region" description="Helical" evidence="5">
    <location>
        <begin position="433"/>
        <end position="453"/>
    </location>
</feature>
<dbReference type="PROSITE" id="PS50850">
    <property type="entry name" value="MFS"/>
    <property type="match status" value="1"/>
</dbReference>
<accession>M2RRU1</accession>
<gene>
    <name evidence="7" type="ORF">CERSUDRAFT_70139</name>
</gene>
<feature type="transmembrane region" description="Helical" evidence="5">
    <location>
        <begin position="324"/>
        <end position="342"/>
    </location>
</feature>
<feature type="transmembrane region" description="Helical" evidence="5">
    <location>
        <begin position="293"/>
        <end position="312"/>
    </location>
</feature>
<dbReference type="GO" id="GO:0005886">
    <property type="term" value="C:plasma membrane"/>
    <property type="evidence" value="ECO:0007669"/>
    <property type="project" value="TreeGrafter"/>
</dbReference>
<dbReference type="InterPro" id="IPR020846">
    <property type="entry name" value="MFS_dom"/>
</dbReference>
<evidence type="ECO:0000256" key="2">
    <source>
        <dbReference type="ARBA" id="ARBA00022692"/>
    </source>
</evidence>
<keyword evidence="3 5" id="KW-1133">Transmembrane helix</keyword>
<evidence type="ECO:0000256" key="1">
    <source>
        <dbReference type="ARBA" id="ARBA00004141"/>
    </source>
</evidence>
<feature type="transmembrane region" description="Helical" evidence="5">
    <location>
        <begin position="109"/>
        <end position="131"/>
    </location>
</feature>
<evidence type="ECO:0000313" key="7">
    <source>
        <dbReference type="EMBL" id="EMD41616.1"/>
    </source>
</evidence>
<feature type="transmembrane region" description="Helical" evidence="5">
    <location>
        <begin position="403"/>
        <end position="421"/>
    </location>
</feature>
<keyword evidence="4 5" id="KW-0472">Membrane</keyword>
<protein>
    <recommendedName>
        <fullName evidence="6">Major facilitator superfamily (MFS) profile domain-containing protein</fullName>
    </recommendedName>
</protein>
<dbReference type="Proteomes" id="UP000016930">
    <property type="component" value="Unassembled WGS sequence"/>
</dbReference>
<evidence type="ECO:0000256" key="5">
    <source>
        <dbReference type="SAM" id="Phobius"/>
    </source>
</evidence>
<dbReference type="GO" id="GO:0022857">
    <property type="term" value="F:transmembrane transporter activity"/>
    <property type="evidence" value="ECO:0007669"/>
    <property type="project" value="InterPro"/>
</dbReference>
<reference evidence="7 8" key="1">
    <citation type="journal article" date="2012" name="Proc. Natl. Acad. Sci. U.S.A.">
        <title>Comparative genomics of Ceriporiopsis subvermispora and Phanerochaete chrysosporium provide insight into selective ligninolysis.</title>
        <authorList>
            <person name="Fernandez-Fueyo E."/>
            <person name="Ruiz-Duenas F.J."/>
            <person name="Ferreira P."/>
            <person name="Floudas D."/>
            <person name="Hibbett D.S."/>
            <person name="Canessa P."/>
            <person name="Larrondo L.F."/>
            <person name="James T.Y."/>
            <person name="Seelenfreund D."/>
            <person name="Lobos S."/>
            <person name="Polanco R."/>
            <person name="Tello M."/>
            <person name="Honda Y."/>
            <person name="Watanabe T."/>
            <person name="Watanabe T."/>
            <person name="Ryu J.S."/>
            <person name="Kubicek C.P."/>
            <person name="Schmoll M."/>
            <person name="Gaskell J."/>
            <person name="Hammel K.E."/>
            <person name="St John F.J."/>
            <person name="Vanden Wymelenberg A."/>
            <person name="Sabat G."/>
            <person name="Splinter BonDurant S."/>
            <person name="Syed K."/>
            <person name="Yadav J.S."/>
            <person name="Doddapaneni H."/>
            <person name="Subramanian V."/>
            <person name="Lavin J.L."/>
            <person name="Oguiza J.A."/>
            <person name="Perez G."/>
            <person name="Pisabarro A.G."/>
            <person name="Ramirez L."/>
            <person name="Santoyo F."/>
            <person name="Master E."/>
            <person name="Coutinho P.M."/>
            <person name="Henrissat B."/>
            <person name="Lombard V."/>
            <person name="Magnuson J.K."/>
            <person name="Kuees U."/>
            <person name="Hori C."/>
            <person name="Igarashi K."/>
            <person name="Samejima M."/>
            <person name="Held B.W."/>
            <person name="Barry K.W."/>
            <person name="LaButti K.M."/>
            <person name="Lapidus A."/>
            <person name="Lindquist E.A."/>
            <person name="Lucas S.M."/>
            <person name="Riley R."/>
            <person name="Salamov A.A."/>
            <person name="Hoffmeister D."/>
            <person name="Schwenk D."/>
            <person name="Hadar Y."/>
            <person name="Yarden O."/>
            <person name="de Vries R.P."/>
            <person name="Wiebenga A."/>
            <person name="Stenlid J."/>
            <person name="Eastwood D."/>
            <person name="Grigoriev I.V."/>
            <person name="Berka R.M."/>
            <person name="Blanchette R.A."/>
            <person name="Kersten P."/>
            <person name="Martinez A.T."/>
            <person name="Vicuna R."/>
            <person name="Cullen D."/>
        </authorList>
    </citation>
    <scope>NUCLEOTIDE SEQUENCE [LARGE SCALE GENOMIC DNA]</scope>
    <source>
        <strain evidence="7 8">B</strain>
    </source>
</reference>
<dbReference type="OrthoDB" id="2351791at2759"/>
<dbReference type="STRING" id="914234.M2RRU1"/>
<evidence type="ECO:0000256" key="4">
    <source>
        <dbReference type="ARBA" id="ARBA00023136"/>
    </source>
</evidence>
<comment type="subcellular location">
    <subcellularLocation>
        <location evidence="1">Membrane</location>
        <topology evidence="1">Multi-pass membrane protein</topology>
    </subcellularLocation>
</comment>
<dbReference type="PANTHER" id="PTHR23501:SF102">
    <property type="entry name" value="DRUG TRANSPORTER, PUTATIVE (AFU_ORTHOLOGUE AFUA_3G08530)-RELATED"/>
    <property type="match status" value="1"/>
</dbReference>
<keyword evidence="2 5" id="KW-0812">Transmembrane</keyword>
<sequence length="611" mass="65518">MTQSGSSLASPCFRQSLDRTKSTATSVRSVDVGLAPPPSLSCDTLQSVLEINSSQPSPTTSAASSSTLVSIASRKEGQQQLSTTRLLLAHIGWVACSFLGACSNRRFDLSAALTLFLATTDATIVSTILPTITLQFEASQNEYTWVSVVYMLTQTAFQPLYGKLSDLVGRRTVLYTSMLIFTVGSALCGAAQSITMLIASRAIAGVGGGGIVSLVWTITSELVDVQSQAKWSQALSVTWACSAVAGPLLGGLFSVFLNLPICAAAFIVLCFSLRSVQIGSESGTTWSKLWRTFDFLGLILFMGGSSCIVIGLNNATNLRADEATTITLILVGVVVLVSGGVYETRTKRDALFPPIAFRDLTIVLFIIFLHNFAFNAGTFYLALYFQGVNGFTPLEAGLAMLPYSLGSSLASMPTAWFIGYWQKRKMDTSGQKFVTCLGLAIACTGFGLMMLLGTQTPRILQSLFILIAGVGIGMLFHAPYQIFTRALRRRDVASGTSAFFLVRFTGATVGLAVAGAIYQAELTERLPTGISTSNVLQYLDSYPPQGFRPEVLNALALSLKTIWMVCCPFLGVALLISLFMRNLFTEEESGSVTDQEKYAGSMRSSELAPEV</sequence>
<feature type="transmembrane region" description="Helical" evidence="5">
    <location>
        <begin position="459"/>
        <end position="478"/>
    </location>
</feature>
<feature type="transmembrane region" description="Helical" evidence="5">
    <location>
        <begin position="173"/>
        <end position="192"/>
    </location>
</feature>
<dbReference type="Gene3D" id="1.20.1720.10">
    <property type="entry name" value="Multidrug resistance protein D"/>
    <property type="match status" value="1"/>
</dbReference>
<feature type="transmembrane region" description="Helical" evidence="5">
    <location>
        <begin position="198"/>
        <end position="219"/>
    </location>
</feature>
<evidence type="ECO:0000259" key="6">
    <source>
        <dbReference type="PROSITE" id="PS50850"/>
    </source>
</evidence>
<evidence type="ECO:0000313" key="8">
    <source>
        <dbReference type="Proteomes" id="UP000016930"/>
    </source>
</evidence>
<dbReference type="InterPro" id="IPR011701">
    <property type="entry name" value="MFS"/>
</dbReference>
<dbReference type="SUPFAM" id="SSF103473">
    <property type="entry name" value="MFS general substrate transporter"/>
    <property type="match status" value="1"/>
</dbReference>
<keyword evidence="8" id="KW-1185">Reference proteome</keyword>
<feature type="transmembrane region" description="Helical" evidence="5">
    <location>
        <begin position="561"/>
        <end position="580"/>
    </location>
</feature>
<dbReference type="AlphaFoldDB" id="M2RRU1"/>
<proteinExistence type="predicted"/>
<evidence type="ECO:0000256" key="3">
    <source>
        <dbReference type="ARBA" id="ARBA00022989"/>
    </source>
</evidence>
<dbReference type="InterPro" id="IPR036259">
    <property type="entry name" value="MFS_trans_sf"/>
</dbReference>
<dbReference type="HOGENOM" id="CLU_000960_22_0_1"/>
<organism evidence="7 8">
    <name type="scientific">Ceriporiopsis subvermispora (strain B)</name>
    <name type="common">White-rot fungus</name>
    <name type="synonym">Gelatoporia subvermispora</name>
    <dbReference type="NCBI Taxonomy" id="914234"/>
    <lineage>
        <taxon>Eukaryota</taxon>
        <taxon>Fungi</taxon>
        <taxon>Dikarya</taxon>
        <taxon>Basidiomycota</taxon>
        <taxon>Agaricomycotina</taxon>
        <taxon>Agaricomycetes</taxon>
        <taxon>Polyporales</taxon>
        <taxon>Gelatoporiaceae</taxon>
        <taxon>Gelatoporia</taxon>
    </lineage>
</organism>
<name>M2RRU1_CERS8</name>
<dbReference type="Pfam" id="PF07690">
    <property type="entry name" value="MFS_1"/>
    <property type="match status" value="1"/>
</dbReference>
<feature type="domain" description="Major facilitator superfamily (MFS) profile" evidence="6">
    <location>
        <begin position="107"/>
        <end position="585"/>
    </location>
</feature>